<evidence type="ECO:0000256" key="4">
    <source>
        <dbReference type="ARBA" id="ARBA00023136"/>
    </source>
</evidence>
<dbReference type="Pfam" id="PF04357">
    <property type="entry name" value="TamB"/>
    <property type="match status" value="1"/>
</dbReference>
<gene>
    <name evidence="6" type="ORF">SAMN04487960_10646</name>
</gene>
<dbReference type="EMBL" id="FNNE01000006">
    <property type="protein sequence ID" value="SDX07795.1"/>
    <property type="molecule type" value="Genomic_DNA"/>
</dbReference>
<keyword evidence="2" id="KW-0812">Transmembrane</keyword>
<dbReference type="STRING" id="488533.SAMN04487960_10646"/>
<keyword evidence="7" id="KW-1185">Reference proteome</keyword>
<sequence length="1233" mass="132653">MKTRRFRWLRVAMISLVGIGVWLLLAVTGLLIALGSDSGTRWVLSQIPGLEVENGQGSLFGRWQAEQLRWRGYGVAADLAFPLVDWSPACLITLTVCLDELSVAQTNVEIQPSPDETESGPFTLSSIQLPVDLDVRQVTLGALTVNQSLIWSQVSISAEGVGSAWQLHQLSYRREALAVNVSGWLETRGDWPLALEVTGQLPPPYGDHWELALNLSGNARNLRVQGTSDGYLQADIQGRVEPFEDNLPAELAVRAREFLALDTLPETLMLTTMALNLDGSLANGYRARAEGSFAGAGDAIGVAAAGILTDAGVDDLRVTLTSAEGGQAPGQVTLTGDMDWHGGLVATADIVMNAFPWYQLVPELAPPPVVVEALQGDIRYDNGRYQAHLNTRVNGPQGPADLEGLVNGDLQALTLEELLITTGAGRASGRGDLQFAGPLAWNLDLILQQFNPGYWLPLLEASLDGEVASEGQFGDAGLVMEARWDIGGLWQSHPGASQGLLSVADDDWRLMDFSLAVGNNRVSGQGRWKQQIDAQLSIELPSPELLVPGFQGQLQGEVKARGALSEPEGDLTLSGTQISWQDEVEVSRVNLVASLRESLMLDANLRVSGLSAGEQGIDLMEARFTGNPQQHALALEASAEALTTRLRLEGRWSDGWKGVLSRGEIELPQADQVWQLDGPAALTYRPETSVEFGAHCWSWQESSVCAGDQLLWPDLAINYQLTDFPTRVLAPLLPPSIRWHSQLTGSMAIAMTNQGPDGQIELAADAGEVGVLVGEEWQALAYDTFSVSLGLKPETARFELALSGPEVGRLSSTLTLNPSSPDYPMAGEFELEGLNIAPVGLMADLEVLEGTIGGSGRLSGPLLRPDITGELYLTHGRLLDPRIPIPMEEIELQLGLNGQTAEIDGHWKSHERSSGQLRGSFDWRETPLLELAVTGQRLPFSYEPYASVELDPDLILQYRGGALTVKGTLAVPRGQIAIKELPSQAVTVSSDEVIVGAAAEDPVLRSLVMDVWVTVGADQVTFDGFGIHGDLKGGLRVGNNLDARGVLQLEDGHFEAFGTELELRRARLVFVGSLTEPYLDVEAVRVVDEVTAGLRLTGPVSAPATEVFSEPAMSQPNALSYVILGRPLQTEGDQGQVGQAAISLGLSRASQVTEKIGDELGIEQLVLETEGSGEEASVVASGYLTEDLSVRYGVGIFEPISTVALRYDLGRYFYLEAASGLAASLDLFYTRDF</sequence>
<dbReference type="RefSeq" id="WP_175528328.1">
    <property type="nucleotide sequence ID" value="NZ_FNNE01000006.1"/>
</dbReference>
<keyword evidence="4" id="KW-0472">Membrane</keyword>
<dbReference type="PANTHER" id="PTHR36985">
    <property type="entry name" value="TRANSLOCATION AND ASSEMBLY MODULE SUBUNIT TAMB"/>
    <property type="match status" value="1"/>
</dbReference>
<dbReference type="AlphaFoldDB" id="A0A1H2YRZ4"/>
<protein>
    <submittedName>
        <fullName evidence="6">Translocation and assembly module TamB</fullName>
    </submittedName>
</protein>
<comment type="subcellular location">
    <subcellularLocation>
        <location evidence="1">Membrane</location>
        <topology evidence="1">Single-pass membrane protein</topology>
    </subcellularLocation>
</comment>
<keyword evidence="3" id="KW-1133">Transmembrane helix</keyword>
<dbReference type="GO" id="GO:0097347">
    <property type="term" value="C:TAM protein secretion complex"/>
    <property type="evidence" value="ECO:0007669"/>
    <property type="project" value="TreeGrafter"/>
</dbReference>
<proteinExistence type="predicted"/>
<evidence type="ECO:0000313" key="7">
    <source>
        <dbReference type="Proteomes" id="UP000199675"/>
    </source>
</evidence>
<dbReference type="Proteomes" id="UP000199675">
    <property type="component" value="Unassembled WGS sequence"/>
</dbReference>
<dbReference type="GO" id="GO:0005886">
    <property type="term" value="C:plasma membrane"/>
    <property type="evidence" value="ECO:0007669"/>
    <property type="project" value="InterPro"/>
</dbReference>
<evidence type="ECO:0000313" key="6">
    <source>
        <dbReference type="EMBL" id="SDX07795.1"/>
    </source>
</evidence>
<feature type="domain" description="Translocation and assembly module TamB C-terminal" evidence="5">
    <location>
        <begin position="912"/>
        <end position="1233"/>
    </location>
</feature>
<evidence type="ECO:0000256" key="3">
    <source>
        <dbReference type="ARBA" id="ARBA00022989"/>
    </source>
</evidence>
<evidence type="ECO:0000259" key="5">
    <source>
        <dbReference type="Pfam" id="PF04357"/>
    </source>
</evidence>
<evidence type="ECO:0000256" key="2">
    <source>
        <dbReference type="ARBA" id="ARBA00022692"/>
    </source>
</evidence>
<accession>A0A1H2YRZ4</accession>
<evidence type="ECO:0000256" key="1">
    <source>
        <dbReference type="ARBA" id="ARBA00004167"/>
    </source>
</evidence>
<dbReference type="GO" id="GO:0009306">
    <property type="term" value="P:protein secretion"/>
    <property type="evidence" value="ECO:0007669"/>
    <property type="project" value="InterPro"/>
</dbReference>
<organism evidence="6 7">
    <name type="scientific">Marinobacter mobilis</name>
    <dbReference type="NCBI Taxonomy" id="488533"/>
    <lineage>
        <taxon>Bacteria</taxon>
        <taxon>Pseudomonadati</taxon>
        <taxon>Pseudomonadota</taxon>
        <taxon>Gammaproteobacteria</taxon>
        <taxon>Pseudomonadales</taxon>
        <taxon>Marinobacteraceae</taxon>
        <taxon>Marinobacter</taxon>
    </lineage>
</organism>
<reference evidence="6 7" key="1">
    <citation type="submission" date="2016-10" db="EMBL/GenBank/DDBJ databases">
        <authorList>
            <person name="de Groot N.N."/>
        </authorList>
    </citation>
    <scope>NUCLEOTIDE SEQUENCE [LARGE SCALE GENOMIC DNA]</scope>
    <source>
        <strain evidence="6 7">CGMCC 1.7059</strain>
    </source>
</reference>
<dbReference type="PANTHER" id="PTHR36985:SF1">
    <property type="entry name" value="TRANSLOCATION AND ASSEMBLY MODULE SUBUNIT TAMB"/>
    <property type="match status" value="1"/>
</dbReference>
<name>A0A1H2YRZ4_9GAMM</name>
<dbReference type="InterPro" id="IPR007452">
    <property type="entry name" value="TamB_C"/>
</dbReference>